<reference evidence="2 3" key="1">
    <citation type="submission" date="2019-04" db="EMBL/GenBank/DDBJ databases">
        <title>Draft genome of the big-headed turtle Platysternon megacephalum.</title>
        <authorList>
            <person name="Gong S."/>
        </authorList>
    </citation>
    <scope>NUCLEOTIDE SEQUENCE [LARGE SCALE GENOMIC DNA]</scope>
    <source>
        <strain evidence="2">DO16091913</strain>
        <tissue evidence="2">Muscle</tissue>
    </source>
</reference>
<evidence type="ECO:0000313" key="3">
    <source>
        <dbReference type="Proteomes" id="UP000297703"/>
    </source>
</evidence>
<organism evidence="2 3">
    <name type="scientific">Platysternon megacephalum</name>
    <name type="common">big-headed turtle</name>
    <dbReference type="NCBI Taxonomy" id="55544"/>
    <lineage>
        <taxon>Eukaryota</taxon>
        <taxon>Metazoa</taxon>
        <taxon>Chordata</taxon>
        <taxon>Craniata</taxon>
        <taxon>Vertebrata</taxon>
        <taxon>Euteleostomi</taxon>
        <taxon>Archelosauria</taxon>
        <taxon>Testudinata</taxon>
        <taxon>Testudines</taxon>
        <taxon>Cryptodira</taxon>
        <taxon>Durocryptodira</taxon>
        <taxon>Testudinoidea</taxon>
        <taxon>Platysternidae</taxon>
        <taxon>Platysternon</taxon>
    </lineage>
</organism>
<evidence type="ECO:0000256" key="1">
    <source>
        <dbReference type="SAM" id="MobiDB-lite"/>
    </source>
</evidence>
<feature type="compositionally biased region" description="Polar residues" evidence="1">
    <location>
        <begin position="7"/>
        <end position="33"/>
    </location>
</feature>
<accession>A0A4D9EFT5</accession>
<gene>
    <name evidence="2" type="ORF">DR999_PMT07728</name>
</gene>
<feature type="region of interest" description="Disordered" evidence="1">
    <location>
        <begin position="76"/>
        <end position="118"/>
    </location>
</feature>
<name>A0A4D9EFT5_9SAUR</name>
<evidence type="ECO:0000313" key="2">
    <source>
        <dbReference type="EMBL" id="TFK09277.1"/>
    </source>
</evidence>
<comment type="caution">
    <text evidence="2">The sequence shown here is derived from an EMBL/GenBank/DDBJ whole genome shotgun (WGS) entry which is preliminary data.</text>
</comment>
<dbReference type="EMBL" id="QXTE01000055">
    <property type="protein sequence ID" value="TFK09277.1"/>
    <property type="molecule type" value="Genomic_DNA"/>
</dbReference>
<feature type="region of interest" description="Disordered" evidence="1">
    <location>
        <begin position="1"/>
        <end position="58"/>
    </location>
</feature>
<proteinExistence type="predicted"/>
<sequence>MEVIRPTYTNQLKDQTQPRPASCSQQLAAQDTQVRPPRSPGGLDKVQEPDQQERPCGWGMKMGWEEAAAWTSALQGGYRRERERSWAGQSPPPSPDTHTHRISTLQVEERLPPLAPIC</sequence>
<keyword evidence="3" id="KW-1185">Reference proteome</keyword>
<dbReference type="AlphaFoldDB" id="A0A4D9EFT5"/>
<reference evidence="2 3" key="2">
    <citation type="submission" date="2019-04" db="EMBL/GenBank/DDBJ databases">
        <title>The genome sequence of big-headed turtle.</title>
        <authorList>
            <person name="Gong S."/>
        </authorList>
    </citation>
    <scope>NUCLEOTIDE SEQUENCE [LARGE SCALE GENOMIC DNA]</scope>
    <source>
        <strain evidence="2">DO16091913</strain>
        <tissue evidence="2">Muscle</tissue>
    </source>
</reference>
<dbReference type="Proteomes" id="UP000297703">
    <property type="component" value="Unassembled WGS sequence"/>
</dbReference>
<protein>
    <submittedName>
        <fullName evidence="2">Fibrocystin</fullName>
    </submittedName>
</protein>